<protein>
    <recommendedName>
        <fullName evidence="3">Hydrolase TatD</fullName>
    </recommendedName>
</protein>
<feature type="non-terminal residue" evidence="2">
    <location>
        <position position="146"/>
    </location>
</feature>
<dbReference type="PANTHER" id="PTHR46124">
    <property type="entry name" value="D-AMINOACYL-TRNA DEACYLASE"/>
    <property type="match status" value="1"/>
</dbReference>
<evidence type="ECO:0000256" key="1">
    <source>
        <dbReference type="ARBA" id="ARBA00022801"/>
    </source>
</evidence>
<dbReference type="CDD" id="cd01310">
    <property type="entry name" value="TatD_DNAse"/>
    <property type="match status" value="1"/>
</dbReference>
<dbReference type="EMBL" id="UINC01217691">
    <property type="protein sequence ID" value="SVE44400.1"/>
    <property type="molecule type" value="Genomic_DNA"/>
</dbReference>
<dbReference type="InterPro" id="IPR018228">
    <property type="entry name" value="DNase_TatD-rel_CS"/>
</dbReference>
<dbReference type="InterPro" id="IPR032466">
    <property type="entry name" value="Metal_Hydrolase"/>
</dbReference>
<gene>
    <name evidence="2" type="ORF">METZ01_LOCUS497254</name>
</gene>
<dbReference type="SUPFAM" id="SSF51556">
    <property type="entry name" value="Metallo-dependent hydrolases"/>
    <property type="match status" value="1"/>
</dbReference>
<keyword evidence="1" id="KW-0378">Hydrolase</keyword>
<dbReference type="GO" id="GO:0016788">
    <property type="term" value="F:hydrolase activity, acting on ester bonds"/>
    <property type="evidence" value="ECO:0007669"/>
    <property type="project" value="InterPro"/>
</dbReference>
<dbReference type="Pfam" id="PF01026">
    <property type="entry name" value="TatD_DNase"/>
    <property type="match status" value="1"/>
</dbReference>
<accession>A0A383DJA8</accession>
<dbReference type="PROSITE" id="PS01090">
    <property type="entry name" value="TATD_2"/>
    <property type="match status" value="1"/>
</dbReference>
<reference evidence="2" key="1">
    <citation type="submission" date="2018-05" db="EMBL/GenBank/DDBJ databases">
        <authorList>
            <person name="Lanie J.A."/>
            <person name="Ng W.-L."/>
            <person name="Kazmierczak K.M."/>
            <person name="Andrzejewski T.M."/>
            <person name="Davidsen T.M."/>
            <person name="Wayne K.J."/>
            <person name="Tettelin H."/>
            <person name="Glass J.I."/>
            <person name="Rusch D."/>
            <person name="Podicherti R."/>
            <person name="Tsui H.-C.T."/>
            <person name="Winkler M.E."/>
        </authorList>
    </citation>
    <scope>NUCLEOTIDE SEQUENCE</scope>
</reference>
<dbReference type="InterPro" id="IPR001130">
    <property type="entry name" value="TatD-like"/>
</dbReference>
<sequence length="146" mass="16603">MLTDTHCHLDFQIFDQDRHQILERAAQHKVTRIINPGTNIETSKAALQMANQFTSVSAAVGIHPNEDFDLDKSTMQQLRILSSHPNVVAIGEIGLDYFRNITPPDKQKHRFRIQLDLASELGLPVIVHCRDAYEDTINIISEWQSS</sequence>
<organism evidence="2">
    <name type="scientific">marine metagenome</name>
    <dbReference type="NCBI Taxonomy" id="408172"/>
    <lineage>
        <taxon>unclassified sequences</taxon>
        <taxon>metagenomes</taxon>
        <taxon>ecological metagenomes</taxon>
    </lineage>
</organism>
<dbReference type="PANTHER" id="PTHR46124:SF2">
    <property type="entry name" value="D-AMINOACYL-TRNA DEACYLASE"/>
    <property type="match status" value="1"/>
</dbReference>
<dbReference type="GO" id="GO:0005829">
    <property type="term" value="C:cytosol"/>
    <property type="evidence" value="ECO:0007669"/>
    <property type="project" value="TreeGrafter"/>
</dbReference>
<proteinExistence type="predicted"/>
<dbReference type="AlphaFoldDB" id="A0A383DJA8"/>
<evidence type="ECO:0008006" key="3">
    <source>
        <dbReference type="Google" id="ProtNLM"/>
    </source>
</evidence>
<evidence type="ECO:0000313" key="2">
    <source>
        <dbReference type="EMBL" id="SVE44400.1"/>
    </source>
</evidence>
<name>A0A383DJA8_9ZZZZ</name>
<dbReference type="Gene3D" id="3.20.20.140">
    <property type="entry name" value="Metal-dependent hydrolases"/>
    <property type="match status" value="1"/>
</dbReference>